<dbReference type="AlphaFoldDB" id="A0A7C9BF66"/>
<protein>
    <submittedName>
        <fullName evidence="1">Uncharacterized protein</fullName>
    </submittedName>
</protein>
<organism evidence="1 2">
    <name type="scientific">Salmonirosea aquatica</name>
    <dbReference type="NCBI Taxonomy" id="2654236"/>
    <lineage>
        <taxon>Bacteria</taxon>
        <taxon>Pseudomonadati</taxon>
        <taxon>Bacteroidota</taxon>
        <taxon>Cytophagia</taxon>
        <taxon>Cytophagales</taxon>
        <taxon>Spirosomataceae</taxon>
        <taxon>Salmonirosea</taxon>
    </lineage>
</organism>
<dbReference type="Proteomes" id="UP000479293">
    <property type="component" value="Unassembled WGS sequence"/>
</dbReference>
<name>A0A7C9BF66_9BACT</name>
<evidence type="ECO:0000313" key="1">
    <source>
        <dbReference type="EMBL" id="MPR33481.1"/>
    </source>
</evidence>
<keyword evidence="2" id="KW-1185">Reference proteome</keyword>
<gene>
    <name evidence="1" type="ORF">GBK04_08910</name>
</gene>
<accession>A0A7C9BF66</accession>
<proteinExistence type="predicted"/>
<reference evidence="1 2" key="1">
    <citation type="submission" date="2019-10" db="EMBL/GenBank/DDBJ databases">
        <title>Draft Genome Sequence of Cytophagaceae sp. SJW1-29.</title>
        <authorList>
            <person name="Choi A."/>
        </authorList>
    </citation>
    <scope>NUCLEOTIDE SEQUENCE [LARGE SCALE GENOMIC DNA]</scope>
    <source>
        <strain evidence="1 2">SJW1-29</strain>
    </source>
</reference>
<sequence length="260" mass="28426">MIVFKNYIGVFFIIITTVLTVNAQLQIGEKTVGINTEPPNLIKLSVKGENGNQLMLDNSGEQYNALVFAKYATPQVEFKMDNNFNIFYINSLQRDLSFMLKTLSSDGTEKQQISITPTSLRFGGGALTVVNGEVRMSGGVTFGGIGAGNIRWAGSDLQVHNGQEWVSLLNKPVVSYWAAVTADGNCNNVCQPGYTNAPDANGKVCKDISGSTFTGVTYDRFQWIVTSTSITYKDFWGCGSSTIETQLKKRLGQCHCVKIN</sequence>
<evidence type="ECO:0000313" key="2">
    <source>
        <dbReference type="Proteomes" id="UP000479293"/>
    </source>
</evidence>
<dbReference type="RefSeq" id="WP_152758762.1">
    <property type="nucleotide sequence ID" value="NZ_WHLY01000002.1"/>
</dbReference>
<dbReference type="EMBL" id="WHLY01000002">
    <property type="protein sequence ID" value="MPR33481.1"/>
    <property type="molecule type" value="Genomic_DNA"/>
</dbReference>
<comment type="caution">
    <text evidence="1">The sequence shown here is derived from an EMBL/GenBank/DDBJ whole genome shotgun (WGS) entry which is preliminary data.</text>
</comment>